<dbReference type="STRING" id="153721.MYP_4828"/>
<dbReference type="eggNOG" id="COG2825">
    <property type="taxonomic scope" value="Bacteria"/>
</dbReference>
<dbReference type="GO" id="GO:0005829">
    <property type="term" value="C:cytosol"/>
    <property type="evidence" value="ECO:0007669"/>
    <property type="project" value="TreeGrafter"/>
</dbReference>
<comment type="similarity">
    <text evidence="1">Belongs to the Skp family.</text>
</comment>
<dbReference type="AlphaFoldDB" id="A0A098LN88"/>
<sequence length="196" mass="21526">MGYTNLDYILGLLPEAKKIESELKDYEKQLQAQLQSKYTEYEKKLQDYQKGVQANLFTDLIKEDKEKELMNMQNSIKQFEENAQNSLQKKQVSLLEPVLEKIQKAIDQVAEENNYSYIFSTHADYGGSAIILYAKSKEDNISDLVLKKLGVTPPAAGATDNTGIGTGTGTGAGSGTTQPKPTESKPAGSGAPVKKK</sequence>
<name>A0A098LN88_9BACT</name>
<evidence type="ECO:0000256" key="4">
    <source>
        <dbReference type="SAM" id="MobiDB-lite"/>
    </source>
</evidence>
<organism evidence="5 6">
    <name type="scientific">Sporocytophaga myxococcoides</name>
    <dbReference type="NCBI Taxonomy" id="153721"/>
    <lineage>
        <taxon>Bacteria</taxon>
        <taxon>Pseudomonadati</taxon>
        <taxon>Bacteroidota</taxon>
        <taxon>Cytophagia</taxon>
        <taxon>Cytophagales</taxon>
        <taxon>Cytophagaceae</taxon>
        <taxon>Sporocytophaga</taxon>
    </lineage>
</organism>
<keyword evidence="6" id="KW-1185">Reference proteome</keyword>
<dbReference type="InterPro" id="IPR024930">
    <property type="entry name" value="Skp_dom_sf"/>
</dbReference>
<feature type="region of interest" description="Disordered" evidence="4">
    <location>
        <begin position="152"/>
        <end position="196"/>
    </location>
</feature>
<dbReference type="SMART" id="SM00935">
    <property type="entry name" value="OmpH"/>
    <property type="match status" value="1"/>
</dbReference>
<gene>
    <name evidence="5" type="ORF">MYP_4828</name>
</gene>
<dbReference type="Pfam" id="PF03938">
    <property type="entry name" value="OmpH"/>
    <property type="match status" value="1"/>
</dbReference>
<dbReference type="PANTHER" id="PTHR35089">
    <property type="entry name" value="CHAPERONE PROTEIN SKP"/>
    <property type="match status" value="1"/>
</dbReference>
<accession>A0A098LN88</accession>
<reference evidence="5 6" key="1">
    <citation type="submission" date="2014-09" db="EMBL/GenBank/DDBJ databases">
        <title>Sporocytophaga myxococcoides PG-01 genome sequencing.</title>
        <authorList>
            <person name="Liu L."/>
            <person name="Gao P.J."/>
            <person name="Chen G.J."/>
            <person name="Wang L.S."/>
        </authorList>
    </citation>
    <scope>NUCLEOTIDE SEQUENCE [LARGE SCALE GENOMIC DNA]</scope>
    <source>
        <strain evidence="5 6">PG-01</strain>
    </source>
</reference>
<dbReference type="Proteomes" id="UP000030185">
    <property type="component" value="Unassembled WGS sequence"/>
</dbReference>
<protein>
    <submittedName>
        <fullName evidence="5">OmpH family outer membrane protein</fullName>
    </submittedName>
</protein>
<keyword evidence="2" id="KW-0732">Signal</keyword>
<dbReference type="Gene3D" id="3.30.910.20">
    <property type="entry name" value="Skp domain"/>
    <property type="match status" value="1"/>
</dbReference>
<feature type="coiled-coil region" evidence="3">
    <location>
        <begin position="16"/>
        <end position="89"/>
    </location>
</feature>
<dbReference type="EMBL" id="BBLT01000014">
    <property type="protein sequence ID" value="GAL87598.1"/>
    <property type="molecule type" value="Genomic_DNA"/>
</dbReference>
<evidence type="ECO:0000256" key="1">
    <source>
        <dbReference type="ARBA" id="ARBA00009091"/>
    </source>
</evidence>
<proteinExistence type="inferred from homology"/>
<dbReference type="GO" id="GO:0051082">
    <property type="term" value="F:unfolded protein binding"/>
    <property type="evidence" value="ECO:0007669"/>
    <property type="project" value="InterPro"/>
</dbReference>
<dbReference type="InterPro" id="IPR005632">
    <property type="entry name" value="Chaperone_Skp"/>
</dbReference>
<evidence type="ECO:0000313" key="6">
    <source>
        <dbReference type="Proteomes" id="UP000030185"/>
    </source>
</evidence>
<keyword evidence="3" id="KW-0175">Coiled coil</keyword>
<dbReference type="PANTHER" id="PTHR35089:SF1">
    <property type="entry name" value="CHAPERONE PROTEIN SKP"/>
    <property type="match status" value="1"/>
</dbReference>
<dbReference type="GO" id="GO:0050821">
    <property type="term" value="P:protein stabilization"/>
    <property type="evidence" value="ECO:0007669"/>
    <property type="project" value="TreeGrafter"/>
</dbReference>
<feature type="compositionally biased region" description="Gly residues" evidence="4">
    <location>
        <begin position="164"/>
        <end position="174"/>
    </location>
</feature>
<comment type="caution">
    <text evidence="5">The sequence shown here is derived from an EMBL/GenBank/DDBJ whole genome shotgun (WGS) entry which is preliminary data.</text>
</comment>
<evidence type="ECO:0000256" key="2">
    <source>
        <dbReference type="ARBA" id="ARBA00022729"/>
    </source>
</evidence>
<evidence type="ECO:0000256" key="3">
    <source>
        <dbReference type="SAM" id="Coils"/>
    </source>
</evidence>
<evidence type="ECO:0000313" key="5">
    <source>
        <dbReference type="EMBL" id="GAL87598.1"/>
    </source>
</evidence>
<dbReference type="SUPFAM" id="SSF111384">
    <property type="entry name" value="OmpH-like"/>
    <property type="match status" value="1"/>
</dbReference>